<dbReference type="NCBIfam" id="TIGR03624">
    <property type="entry name" value="putative hydrolase"/>
    <property type="match status" value="1"/>
</dbReference>
<proteinExistence type="predicted"/>
<dbReference type="InterPro" id="IPR018766">
    <property type="entry name" value="Zinicin_2"/>
</dbReference>
<evidence type="ECO:0008006" key="3">
    <source>
        <dbReference type="Google" id="ProtNLM"/>
    </source>
</evidence>
<protein>
    <recommendedName>
        <fullName evidence="3">Hydrolase</fullName>
    </recommendedName>
</protein>
<dbReference type="AlphaFoldDB" id="A0A3S5Y2D9"/>
<dbReference type="SUPFAM" id="SSF55486">
    <property type="entry name" value="Metalloproteases ('zincins'), catalytic domain"/>
    <property type="match status" value="1"/>
</dbReference>
<dbReference type="PANTHER" id="PTHR39420:SF1">
    <property type="entry name" value="HYDROLASE"/>
    <property type="match status" value="1"/>
</dbReference>
<evidence type="ECO:0000313" key="1">
    <source>
        <dbReference type="EMBL" id="CBH46698.1"/>
    </source>
</evidence>
<dbReference type="InterPro" id="IPR022454">
    <property type="entry name" value="CHP03883_F420-assoc"/>
</dbReference>
<reference evidence="1" key="1">
    <citation type="journal article" date="2010" name="PLoS Genet.">
        <title>The genome of a pathogenic rhodococcus: cooptive virulence underpinned by key gene acquisitions.</title>
        <authorList>
            <person name="Letek M."/>
            <person name="Gonzalez P."/>
            <person name="Macarthur I."/>
            <person name="Rodriguez H."/>
            <person name="Freeman T.C."/>
            <person name="Valero-Rello A."/>
            <person name="Blanco M."/>
            <person name="Buckley T."/>
            <person name="Cherevach I."/>
            <person name="Fahey R."/>
            <person name="Hapeshi A."/>
            <person name="Holdstock J."/>
            <person name="Leadon D."/>
            <person name="Navas J."/>
            <person name="Ocampo A."/>
            <person name="Quail M.A."/>
            <person name="Sanders M."/>
            <person name="Scortti M.M."/>
            <person name="Prescott J.F."/>
            <person name="Fogarty U."/>
            <person name="Meijer W.G."/>
            <person name="Parkhill J."/>
            <person name="Bentley S.D."/>
            <person name="Vazquez-Boland J.A."/>
        </authorList>
    </citation>
    <scope>NUCLEOTIDE SEQUENCE [LARGE SCALE GENOMIC DNA]</scope>
    <source>
        <strain evidence="1 2">103S</strain>
    </source>
</reference>
<dbReference type="PANTHER" id="PTHR39420">
    <property type="match status" value="1"/>
</dbReference>
<dbReference type="KEGG" id="req:REQ_05790"/>
<sequence>MTEPEHGFANAVDWGVAARAGARLAPAGPATSRYTAESVVAELAQASIRAEGPVRDVTRLADGLPIPEAQVLDRAGWIRAAAQSMAQLTGSDLEAGQKTLLAGKPGGLQAGAMLAFLSSAILGQYDPFTGEHGALLLVAPNVLQVERTLRVPPSDFRLWVCLHEVTHRVQFSSAPWMGDYMRRSVATLGEAADEPMTEMVTRLAGALRERRRDDLPPDQRGIVGLLRATQAEPQRQALDRMLMLGTVLEGHADHVMDAVGPDVVPSVVRIRKAFDARRHRKSNPVQRVVRALLGIDAKMAQYVRGKVFVDTVVAKVGMDEFNAIWSGPDALPVTAEVDDPDAWIARVLG</sequence>
<dbReference type="Pfam" id="PF10103">
    <property type="entry name" value="Zincin_2"/>
    <property type="match status" value="1"/>
</dbReference>
<accession>A0A3S5Y2D9</accession>
<dbReference type="RefSeq" id="WP_005515757.1">
    <property type="nucleotide sequence ID" value="NC_014659.1"/>
</dbReference>
<dbReference type="Gene3D" id="1.20.150.30">
    <property type="entry name" value="Zincin-like metallopeptidase, N-terminal domain"/>
    <property type="match status" value="1"/>
</dbReference>
<dbReference type="NCBIfam" id="TIGR03883">
    <property type="entry name" value="DUF2342_F420"/>
    <property type="match status" value="1"/>
</dbReference>
<dbReference type="EMBL" id="FN563149">
    <property type="protein sequence ID" value="CBH46698.1"/>
    <property type="molecule type" value="Genomic_DNA"/>
</dbReference>
<name>A0A3S5Y2D9_RHOH1</name>
<evidence type="ECO:0000313" key="2">
    <source>
        <dbReference type="Proteomes" id="UP000006892"/>
    </source>
</evidence>
<dbReference type="Proteomes" id="UP001154400">
    <property type="component" value="Chromosome"/>
</dbReference>
<gene>
    <name evidence="1" type="ordered locus">REQ_05790</name>
</gene>
<organism evidence="1">
    <name type="scientific">Rhodococcus hoagii (strain 103S)</name>
    <name type="common">Rhodococcus equi</name>
    <dbReference type="NCBI Taxonomy" id="685727"/>
    <lineage>
        <taxon>Bacteria</taxon>
        <taxon>Bacillati</taxon>
        <taxon>Actinomycetota</taxon>
        <taxon>Actinomycetes</taxon>
        <taxon>Mycobacteriales</taxon>
        <taxon>Nocardiaceae</taxon>
        <taxon>Prescottella</taxon>
    </lineage>
</organism>
<dbReference type="InterPro" id="IPR042271">
    <property type="entry name" value="Zinicin_2_N"/>
</dbReference>